<evidence type="ECO:0000313" key="6">
    <source>
        <dbReference type="EMBL" id="KJF17535.1"/>
    </source>
</evidence>
<dbReference type="PANTHER" id="PTHR37419">
    <property type="entry name" value="SERINE/THREONINE-PROTEIN KINASE TOXIN HIPA"/>
    <property type="match status" value="1"/>
</dbReference>
<sequence>MSDALSVILNNQIAGTIIRSSNSTIRFEYEEDYRNQSNSTPLSVAMPTSIKTHPHSVISPWLWGLLPENQIVLDRWARKFQVSSSSPFELLKTPIGEDCPGAVRFVSPDRVKSIVNAPSELLPLSDEEVGKRLRDLLKDSATWLGESYTGRFSLAGAQAKTALVRTENGWALPVGSMATTHILKPGISDYHDHEINEYLCLNAARLLGLRTAKTSLECISGVASVVSDRYDRYVEDGIVKRIHQEDLCQALGIIPAKKYQNEGGPSPLDIVKLLRRALAPTAAEVAILNFVDALIWNWFIGGTDAHAKNYSILILGQEVRFAPLYDVASALPYDDHEKKLRFAMKLGGSYGVWIDRNPWPSVAKELDLGNDLIVSRAQEIGDRITNSFEEVSRRSEVADLASTLPSRLLEKINERSKRCMTILK</sequence>
<dbReference type="GO" id="GO:0005829">
    <property type="term" value="C:cytosol"/>
    <property type="evidence" value="ECO:0007669"/>
    <property type="project" value="TreeGrafter"/>
</dbReference>
<dbReference type="InterPro" id="IPR012893">
    <property type="entry name" value="HipA-like_C"/>
</dbReference>
<protein>
    <submittedName>
        <fullName evidence="6">Serine/threonine-protein kinase HipA</fullName>
        <ecNumber evidence="6">2.7.11.1</ecNumber>
    </submittedName>
</protein>
<proteinExistence type="inferred from homology"/>
<dbReference type="OrthoDB" id="3182374at2"/>
<evidence type="ECO:0000256" key="1">
    <source>
        <dbReference type="ARBA" id="ARBA00010164"/>
    </source>
</evidence>
<reference evidence="6 7" key="1">
    <citation type="submission" date="2015-01" db="EMBL/GenBank/DDBJ databases">
        <title>Draft genome of the acidophilic iron oxidizer Acidithrix ferrooxidans strain Py-F3.</title>
        <authorList>
            <person name="Poehlein A."/>
            <person name="Eisen S."/>
            <person name="Schloemann M."/>
            <person name="Johnson B.D."/>
            <person name="Daniel R."/>
            <person name="Muehling M."/>
        </authorList>
    </citation>
    <scope>NUCLEOTIDE SEQUENCE [LARGE SCALE GENOMIC DNA]</scope>
    <source>
        <strain evidence="6 7">Py-F3</strain>
    </source>
</reference>
<keyword evidence="3 6" id="KW-0418">Kinase</keyword>
<dbReference type="PANTHER" id="PTHR37419:SF1">
    <property type="entry name" value="SERINE_THREONINE-PROTEIN KINASE TOXIN HIPA"/>
    <property type="match status" value="1"/>
</dbReference>
<evidence type="ECO:0000259" key="5">
    <source>
        <dbReference type="Pfam" id="PF13657"/>
    </source>
</evidence>
<dbReference type="Gene3D" id="1.10.1070.20">
    <property type="match status" value="1"/>
</dbReference>
<keyword evidence="2 6" id="KW-0808">Transferase</keyword>
<dbReference type="InterPro" id="IPR017508">
    <property type="entry name" value="HipA_N1"/>
</dbReference>
<dbReference type="CDD" id="cd17808">
    <property type="entry name" value="HipA_Ec_like"/>
    <property type="match status" value="1"/>
</dbReference>
<dbReference type="STRING" id="1280514.AXFE_15950"/>
<feature type="domain" description="HipA N-terminal subdomain 1" evidence="5">
    <location>
        <begin position="5"/>
        <end position="105"/>
    </location>
</feature>
<comment type="similarity">
    <text evidence="1">Belongs to the HipA Ser/Thr kinase family.</text>
</comment>
<evidence type="ECO:0000256" key="3">
    <source>
        <dbReference type="ARBA" id="ARBA00022777"/>
    </source>
</evidence>
<evidence type="ECO:0000256" key="2">
    <source>
        <dbReference type="ARBA" id="ARBA00022679"/>
    </source>
</evidence>
<dbReference type="RefSeq" id="WP_052605316.1">
    <property type="nucleotide sequence ID" value="NZ_JXYS01000036.1"/>
</dbReference>
<organism evidence="6 7">
    <name type="scientific">Acidithrix ferrooxidans</name>
    <dbReference type="NCBI Taxonomy" id="1280514"/>
    <lineage>
        <taxon>Bacteria</taxon>
        <taxon>Bacillati</taxon>
        <taxon>Actinomycetota</taxon>
        <taxon>Acidimicrobiia</taxon>
        <taxon>Acidimicrobiales</taxon>
        <taxon>Acidimicrobiaceae</taxon>
        <taxon>Acidithrix</taxon>
    </lineage>
</organism>
<dbReference type="PATRIC" id="fig|1280514.3.peg.2100"/>
<dbReference type="EC" id="2.7.11.1" evidence="6"/>
<comment type="caution">
    <text evidence="6">The sequence shown here is derived from an EMBL/GenBank/DDBJ whole genome shotgun (WGS) entry which is preliminary data.</text>
</comment>
<dbReference type="AlphaFoldDB" id="A0A0D8HHR8"/>
<keyword evidence="7" id="KW-1185">Reference proteome</keyword>
<accession>A0A0D8HHR8</accession>
<dbReference type="NCBIfam" id="TIGR03071">
    <property type="entry name" value="couple_hipA"/>
    <property type="match status" value="1"/>
</dbReference>
<feature type="domain" description="HipA-like C-terminal" evidence="4">
    <location>
        <begin position="152"/>
        <end position="386"/>
    </location>
</feature>
<name>A0A0D8HHR8_9ACTN</name>
<evidence type="ECO:0000259" key="4">
    <source>
        <dbReference type="Pfam" id="PF07804"/>
    </source>
</evidence>
<dbReference type="InterPro" id="IPR052028">
    <property type="entry name" value="HipA_Ser/Thr_kinase"/>
</dbReference>
<dbReference type="EMBL" id="JXYS01000036">
    <property type="protein sequence ID" value="KJF17535.1"/>
    <property type="molecule type" value="Genomic_DNA"/>
</dbReference>
<dbReference type="GO" id="GO:0004674">
    <property type="term" value="F:protein serine/threonine kinase activity"/>
    <property type="evidence" value="ECO:0007669"/>
    <property type="project" value="UniProtKB-EC"/>
</dbReference>
<dbReference type="Proteomes" id="UP000032360">
    <property type="component" value="Unassembled WGS sequence"/>
</dbReference>
<evidence type="ECO:0000313" key="7">
    <source>
        <dbReference type="Proteomes" id="UP000032360"/>
    </source>
</evidence>
<gene>
    <name evidence="6" type="primary">hipA1</name>
    <name evidence="6" type="ORF">AXFE_15950</name>
</gene>
<dbReference type="Pfam" id="PF13657">
    <property type="entry name" value="Couple_hipA"/>
    <property type="match status" value="1"/>
</dbReference>
<dbReference type="Pfam" id="PF07804">
    <property type="entry name" value="HipA_C"/>
    <property type="match status" value="1"/>
</dbReference>